<proteinExistence type="predicted"/>
<evidence type="ECO:0000313" key="4">
    <source>
        <dbReference type="EMBL" id="JAT53706.1"/>
    </source>
</evidence>
<comment type="subcellular location">
    <subcellularLocation>
        <location evidence="1">Nucleus</location>
    </subcellularLocation>
</comment>
<gene>
    <name evidence="4" type="primary">ints4_4</name>
    <name evidence="4" type="ORF">g.46921</name>
</gene>
<accession>A0A1D1YGD8</accession>
<dbReference type="InterPro" id="IPR057412">
    <property type="entry name" value="INTS4_C"/>
</dbReference>
<name>A0A1D1YGD8_9ARAE</name>
<dbReference type="GO" id="GO:0005768">
    <property type="term" value="C:endosome"/>
    <property type="evidence" value="ECO:0007669"/>
    <property type="project" value="TreeGrafter"/>
</dbReference>
<keyword evidence="2" id="KW-0539">Nucleus</keyword>
<dbReference type="InterPro" id="IPR016024">
    <property type="entry name" value="ARM-type_fold"/>
</dbReference>
<feature type="non-terminal residue" evidence="4">
    <location>
        <position position="1"/>
    </location>
</feature>
<evidence type="ECO:0000256" key="2">
    <source>
        <dbReference type="ARBA" id="ARBA00023242"/>
    </source>
</evidence>
<dbReference type="SUPFAM" id="SSF48371">
    <property type="entry name" value="ARM repeat"/>
    <property type="match status" value="1"/>
</dbReference>
<organism evidence="4">
    <name type="scientific">Anthurium amnicola</name>
    <dbReference type="NCBI Taxonomy" id="1678845"/>
    <lineage>
        <taxon>Eukaryota</taxon>
        <taxon>Viridiplantae</taxon>
        <taxon>Streptophyta</taxon>
        <taxon>Embryophyta</taxon>
        <taxon>Tracheophyta</taxon>
        <taxon>Spermatophyta</taxon>
        <taxon>Magnoliopsida</taxon>
        <taxon>Liliopsida</taxon>
        <taxon>Araceae</taxon>
        <taxon>Pothoideae</taxon>
        <taxon>Potheae</taxon>
        <taxon>Anthurium</taxon>
    </lineage>
</organism>
<dbReference type="InterPro" id="IPR011989">
    <property type="entry name" value="ARM-like"/>
</dbReference>
<feature type="domain" description="Integrator complex subunit 4/Protein SIEL C-terminal Ig-like" evidence="3">
    <location>
        <begin position="810"/>
        <end position="872"/>
    </location>
</feature>
<dbReference type="AlphaFoldDB" id="A0A1D1YGD8"/>
<dbReference type="Pfam" id="PF25458">
    <property type="entry name" value="INTS4_C"/>
    <property type="match status" value="1"/>
</dbReference>
<dbReference type="GO" id="GO:0005634">
    <property type="term" value="C:nucleus"/>
    <property type="evidence" value="ECO:0007669"/>
    <property type="project" value="UniProtKB-SubCell"/>
</dbReference>
<sequence length="934" mass="103080">FLPALLFWPPSWGLEKGRTPSAMEEIALQQLELLHRDASSVSPAPLEALASCRAVISNPASSEAAVRSLFDALVRLLAHEHRPAFLPHAVKLLGDVAARHPELSPRAVAAVRPLLGCGERLAAEALAVLVSVAATGGEGLALVRSALDEHLLLALASSHAVAVRSRLPKLLVLDLERGGAESLAVVRRLIVLLVLLGLAADLYPSVRSAALDALLVLCTSAAVEIEASVMQECYDVAVTSLHDVETSVRMSAIRLVSELGGMLAATKEAWDSSRCSDALFLLLCTFARDMDMKVRVEVFVALGRVKFVSENILLQTLSKKVLGGNNRGKLLVACNVEDSRPSSSCAAGVFVHGLEDEFHEVRRAACDSLRSLTMLSAKFADNALNFLMDMLNDHSAVVQLQTLQTLTQMATDDNLNVQESHMHMFLGTLASNSAPIRCAARKIIQFMKLPCMEIFRSTINGLLMNSEMYPEDEDDVFRVLFSLGKNHGELAVSISKEFVEEIEAACLGELNLDRPRVTALLVLALSPTFSNEKLSCDLPARIFSYAIPLLGRISHSLQGFMSQDALLAYLCKLSGLPYSETESCSEEAQMGESEATFYEKLMTSASKQILRMAAETWPMIKAQRTREVSKTLRACKEGLEMIVWSVNATSRACLVFTMEYVQVIQLIVEVWEQMQSKTPNVNKMRNLDFLLEKLEISLGRMRYLFPGLSKEEGCHVLELSLLGCILRLPEVGSHGDPAVRKMQFLISRLELLYGEESNLSDFVKDSRNLCSQEISGCDHLIDLLEHFSLEQMTFTGNFRHTKAELQVLNGDPERPISFVPGLPVGIKFSITLYNVSNNNRVWLRMAVGESIQYVFLNLSQFESIDFEKRCIVNVPFYGTPKAVFFLLKACVCLECPCEYVTEKRKGLGGPRCKTLFLCEEKDVYLSGVDNIVSE</sequence>
<dbReference type="PANTHER" id="PTHR20938">
    <property type="entry name" value="INTEGRATOR COMPLEX SUBUNIT 4"/>
    <property type="match status" value="1"/>
</dbReference>
<evidence type="ECO:0000256" key="1">
    <source>
        <dbReference type="ARBA" id="ARBA00004123"/>
    </source>
</evidence>
<dbReference type="PANTHER" id="PTHR20938:SF0">
    <property type="entry name" value="INTEGRATOR COMPLEX SUBUNIT 4"/>
    <property type="match status" value="1"/>
</dbReference>
<dbReference type="EMBL" id="GDJX01014230">
    <property type="protein sequence ID" value="JAT53706.1"/>
    <property type="molecule type" value="Transcribed_RNA"/>
</dbReference>
<evidence type="ECO:0000259" key="3">
    <source>
        <dbReference type="Pfam" id="PF25458"/>
    </source>
</evidence>
<protein>
    <submittedName>
        <fullName evidence="4">Integrator complex subunit 4</fullName>
    </submittedName>
</protein>
<dbReference type="GO" id="GO:0010496">
    <property type="term" value="P:intercellular transport"/>
    <property type="evidence" value="ECO:0007669"/>
    <property type="project" value="TreeGrafter"/>
</dbReference>
<dbReference type="Gene3D" id="1.25.10.10">
    <property type="entry name" value="Leucine-rich Repeat Variant"/>
    <property type="match status" value="2"/>
</dbReference>
<reference evidence="4" key="1">
    <citation type="submission" date="2015-07" db="EMBL/GenBank/DDBJ databases">
        <title>Transcriptome Assembly of Anthurium amnicola.</title>
        <authorList>
            <person name="Suzuki J."/>
        </authorList>
    </citation>
    <scope>NUCLEOTIDE SEQUENCE</scope>
</reference>